<dbReference type="PRINTS" id="PR00122">
    <property type="entry name" value="VACATPASE"/>
</dbReference>
<dbReference type="Pfam" id="PF00137">
    <property type="entry name" value="ATP-synt_C"/>
    <property type="match status" value="1"/>
</dbReference>
<sequence>MRLKQTLIALALLSVVMLISMGNIAFAQTTGQSAPDYRGLWIALAVGIPAIGGGFAVAATGSSAISALTEKPELFGNVIIIVALAEGIAIYGLLVAILLIFVG</sequence>
<dbReference type="AlphaFoldDB" id="A0A7C1I1N7"/>
<comment type="caution">
    <text evidence="8">Lacks conserved residue(s) required for the propagation of feature annotation.</text>
</comment>
<evidence type="ECO:0000256" key="7">
    <source>
        <dbReference type="ARBA" id="ARBA00023136"/>
    </source>
</evidence>
<keyword evidence="3 8" id="KW-0813">Transport</keyword>
<evidence type="ECO:0000259" key="9">
    <source>
        <dbReference type="Pfam" id="PF00137"/>
    </source>
</evidence>
<dbReference type="Gene3D" id="1.20.120.610">
    <property type="entry name" value="lithium bound rotor ring of v- atpase"/>
    <property type="match status" value="1"/>
</dbReference>
<evidence type="ECO:0000256" key="8">
    <source>
        <dbReference type="RuleBase" id="RU363060"/>
    </source>
</evidence>
<dbReference type="GO" id="GO:0033179">
    <property type="term" value="C:proton-transporting V-type ATPase, V0 domain"/>
    <property type="evidence" value="ECO:0007669"/>
    <property type="project" value="InterPro"/>
</dbReference>
<keyword evidence="5 8" id="KW-1133">Transmembrane helix</keyword>
<proteinExistence type="inferred from homology"/>
<comment type="similarity">
    <text evidence="2 8">Belongs to the V-ATPase proteolipid subunit family.</text>
</comment>
<gene>
    <name evidence="10" type="ORF">ENO04_03260</name>
</gene>
<organism evidence="10">
    <name type="scientific">Fervidicoccus fontis</name>
    <dbReference type="NCBI Taxonomy" id="683846"/>
    <lineage>
        <taxon>Archaea</taxon>
        <taxon>Thermoproteota</taxon>
        <taxon>Thermoprotei</taxon>
        <taxon>Fervidicoccales</taxon>
        <taxon>Fervidicoccaceae</taxon>
        <taxon>Fervidicoccus</taxon>
    </lineage>
</organism>
<evidence type="ECO:0000256" key="6">
    <source>
        <dbReference type="ARBA" id="ARBA00023065"/>
    </source>
</evidence>
<dbReference type="InterPro" id="IPR035921">
    <property type="entry name" value="F/V-ATP_Csub_sf"/>
</dbReference>
<feature type="transmembrane region" description="Helical" evidence="8">
    <location>
        <begin position="74"/>
        <end position="102"/>
    </location>
</feature>
<evidence type="ECO:0000256" key="3">
    <source>
        <dbReference type="ARBA" id="ARBA00022448"/>
    </source>
</evidence>
<dbReference type="GO" id="GO:0046961">
    <property type="term" value="F:proton-transporting ATPase activity, rotational mechanism"/>
    <property type="evidence" value="ECO:0007669"/>
    <property type="project" value="InterPro"/>
</dbReference>
<keyword evidence="6 8" id="KW-0406">Ion transport</keyword>
<evidence type="ECO:0000256" key="2">
    <source>
        <dbReference type="ARBA" id="ARBA00007296"/>
    </source>
</evidence>
<accession>A0A7C1I1N7</accession>
<keyword evidence="7 8" id="KW-0472">Membrane</keyword>
<evidence type="ECO:0000256" key="5">
    <source>
        <dbReference type="ARBA" id="ARBA00022989"/>
    </source>
</evidence>
<feature type="domain" description="V-ATPase proteolipid subunit C-like" evidence="9">
    <location>
        <begin position="40"/>
        <end position="99"/>
    </location>
</feature>
<protein>
    <submittedName>
        <fullName evidence="10">V-type ATP synthase subunit K</fullName>
    </submittedName>
</protein>
<dbReference type="CDD" id="cd18120">
    <property type="entry name" value="ATP-synt_Vo_Ao_c"/>
    <property type="match status" value="1"/>
</dbReference>
<evidence type="ECO:0000313" key="10">
    <source>
        <dbReference type="EMBL" id="HDS10624.1"/>
    </source>
</evidence>
<dbReference type="InterPro" id="IPR002379">
    <property type="entry name" value="ATPase_proteolipid_c-like_dom"/>
</dbReference>
<feature type="transmembrane region" description="Helical" evidence="8">
    <location>
        <begin position="37"/>
        <end position="62"/>
    </location>
</feature>
<dbReference type="EMBL" id="DSDY01000102">
    <property type="protein sequence ID" value="HDS10624.1"/>
    <property type="molecule type" value="Genomic_DNA"/>
</dbReference>
<evidence type="ECO:0000256" key="4">
    <source>
        <dbReference type="ARBA" id="ARBA00022692"/>
    </source>
</evidence>
<dbReference type="InterPro" id="IPR000245">
    <property type="entry name" value="ATPase_proteolipid_csu"/>
</dbReference>
<name>A0A7C1I1N7_9CREN</name>
<evidence type="ECO:0000256" key="1">
    <source>
        <dbReference type="ARBA" id="ARBA00004141"/>
    </source>
</evidence>
<comment type="caution">
    <text evidence="10">The sequence shown here is derived from an EMBL/GenBank/DDBJ whole genome shotgun (WGS) entry which is preliminary data.</text>
</comment>
<dbReference type="SUPFAM" id="SSF81333">
    <property type="entry name" value="F1F0 ATP synthase subunit C"/>
    <property type="match status" value="1"/>
</dbReference>
<comment type="subcellular location">
    <subcellularLocation>
        <location evidence="1">Membrane</location>
        <topology evidence="1">Multi-pass membrane protein</topology>
    </subcellularLocation>
</comment>
<keyword evidence="4 8" id="KW-0812">Transmembrane</keyword>
<reference evidence="10" key="1">
    <citation type="journal article" date="2020" name="mSystems">
        <title>Genome- and Community-Level Interaction Insights into Carbon Utilization and Element Cycling Functions of Hydrothermarchaeota in Hydrothermal Sediment.</title>
        <authorList>
            <person name="Zhou Z."/>
            <person name="Liu Y."/>
            <person name="Xu W."/>
            <person name="Pan J."/>
            <person name="Luo Z.H."/>
            <person name="Li M."/>
        </authorList>
    </citation>
    <scope>NUCLEOTIDE SEQUENCE [LARGE SCALE GENOMIC DNA]</scope>
    <source>
        <strain evidence="10">SpSt-123</strain>
    </source>
</reference>